<reference evidence="1 2" key="1">
    <citation type="submission" date="2018-06" db="EMBL/GenBank/DDBJ databases">
        <authorList>
            <consortium name="Pathogen Informatics"/>
            <person name="Doyle S."/>
        </authorList>
    </citation>
    <scope>NUCLEOTIDE SEQUENCE [LARGE SCALE GENOMIC DNA]</scope>
    <source>
        <strain evidence="1 2">NCTC7922</strain>
    </source>
</reference>
<accession>A0A377DIM9</accession>
<gene>
    <name evidence="1" type="ORF">NCTC7922_06273</name>
</gene>
<proteinExistence type="predicted"/>
<evidence type="ECO:0000313" key="1">
    <source>
        <dbReference type="EMBL" id="STM20305.1"/>
    </source>
</evidence>
<name>A0A377DIM9_ECOLX</name>
<keyword evidence="1" id="KW-0282">Flagellum</keyword>
<protein>
    <submittedName>
        <fullName evidence="1">Putative flagellin structural protein</fullName>
    </submittedName>
</protein>
<dbReference type="Proteomes" id="UP000254174">
    <property type="component" value="Unassembled WGS sequence"/>
</dbReference>
<dbReference type="EMBL" id="UGFC01000006">
    <property type="protein sequence ID" value="STM20305.1"/>
    <property type="molecule type" value="Genomic_DNA"/>
</dbReference>
<organism evidence="1 2">
    <name type="scientific">Escherichia coli</name>
    <dbReference type="NCBI Taxonomy" id="562"/>
    <lineage>
        <taxon>Bacteria</taxon>
        <taxon>Pseudomonadati</taxon>
        <taxon>Pseudomonadota</taxon>
        <taxon>Gammaproteobacteria</taxon>
        <taxon>Enterobacterales</taxon>
        <taxon>Enterobacteriaceae</taxon>
        <taxon>Escherichia</taxon>
    </lineage>
</organism>
<keyword evidence="1" id="KW-0966">Cell projection</keyword>
<keyword evidence="1" id="KW-0969">Cilium</keyword>
<dbReference type="AlphaFoldDB" id="A0A377DIM9"/>
<sequence>MFNNTITVKDSTVTSGSWTDEGTTGWFGNTGNASDYNGKGWNADDIALAVIAHPAADNAMQTTATFDNSTLMGDVFFSSNFDENFFPHGRDSYRDADGDVDTNGWDGTDRLDLTLNNGSKWVGAAMSAHQIGVDTDDDGVNDSYTYGINTEATATLIDIAANSLWPSSTVGVENSDSEYSEFDHIIGNEVYQSGLFNVTLNTGSQWDTTKLL</sequence>
<evidence type="ECO:0000313" key="2">
    <source>
        <dbReference type="Proteomes" id="UP000254174"/>
    </source>
</evidence>